<comment type="caution">
    <text evidence="3">The sequence shown here is derived from an EMBL/GenBank/DDBJ whole genome shotgun (WGS) entry which is preliminary data.</text>
</comment>
<dbReference type="PANTHER" id="PTHR23028">
    <property type="entry name" value="ACETYLTRANSFERASE"/>
    <property type="match status" value="1"/>
</dbReference>
<dbReference type="Proteomes" id="UP000294555">
    <property type="component" value="Unassembled WGS sequence"/>
</dbReference>
<accession>A0A4R1N5K7</accession>
<evidence type="ECO:0000313" key="3">
    <source>
        <dbReference type="EMBL" id="TCL02342.1"/>
    </source>
</evidence>
<reference evidence="3 4" key="1">
    <citation type="submission" date="2019-02" db="EMBL/GenBank/DDBJ databases">
        <title>Investigation of anaerobic lignin degradation for improved lignocellulosic biofuels.</title>
        <authorList>
            <person name="Deangelis K."/>
        </authorList>
    </citation>
    <scope>NUCLEOTIDE SEQUENCE [LARGE SCALE GENOMIC DNA]</scope>
    <source>
        <strain evidence="3 4">159R</strain>
    </source>
</reference>
<keyword evidence="1" id="KW-0812">Transmembrane</keyword>
<feature type="transmembrane region" description="Helical" evidence="1">
    <location>
        <begin position="274"/>
        <end position="296"/>
    </location>
</feature>
<dbReference type="InterPro" id="IPR002656">
    <property type="entry name" value="Acyl_transf_3_dom"/>
</dbReference>
<proteinExistence type="predicted"/>
<dbReference type="GO" id="GO:0000271">
    <property type="term" value="P:polysaccharide biosynthetic process"/>
    <property type="evidence" value="ECO:0007669"/>
    <property type="project" value="TreeGrafter"/>
</dbReference>
<gene>
    <name evidence="3" type="ORF">EZJ58_0354</name>
</gene>
<feature type="transmembrane region" description="Helical" evidence="1">
    <location>
        <begin position="148"/>
        <end position="164"/>
    </location>
</feature>
<protein>
    <submittedName>
        <fullName evidence="3">Peptidoglycan/LPS O-acetylase OafA/YrhL</fullName>
    </submittedName>
</protein>
<evidence type="ECO:0000313" key="4">
    <source>
        <dbReference type="Proteomes" id="UP000294555"/>
    </source>
</evidence>
<dbReference type="InterPro" id="IPR050879">
    <property type="entry name" value="Acyltransferase_3"/>
</dbReference>
<keyword evidence="1" id="KW-1133">Transmembrane helix</keyword>
<keyword evidence="4" id="KW-1185">Reference proteome</keyword>
<feature type="transmembrane region" description="Helical" evidence="1">
    <location>
        <begin position="171"/>
        <end position="190"/>
    </location>
</feature>
<feature type="domain" description="Acyltransferase 3" evidence="2">
    <location>
        <begin position="3"/>
        <end position="329"/>
    </location>
</feature>
<evidence type="ECO:0000256" key="1">
    <source>
        <dbReference type="SAM" id="Phobius"/>
    </source>
</evidence>
<dbReference type="GO" id="GO:0016020">
    <property type="term" value="C:membrane"/>
    <property type="evidence" value="ECO:0007669"/>
    <property type="project" value="TreeGrafter"/>
</dbReference>
<keyword evidence="1" id="KW-0472">Membrane</keyword>
<dbReference type="EMBL" id="SJOI01000001">
    <property type="protein sequence ID" value="TCL02342.1"/>
    <property type="molecule type" value="Genomic_DNA"/>
</dbReference>
<sequence>MMALWVVVGHTFASMPMIHRKLPPALMNTYAVDVFIMLSGFVIFFMMNNKKLTYLVFITQRLFRIFPIYLFALIVSLLLIPYTEQSLHLLTSSPSTIRRLEIIAHFYEHPIFHFLSHILLLQGLVPNSVANDGAYTILGQSWSVSLEWQFYLIAPLLFIALCSLDNKRNILILTITSAFLIIIGMFLTGGFIGGKLGMFSIGFLSFFFYKDYASKLSASELMCLYFIISILSLSILKMDAIPMLIWFTTFYFVLLKQNENNNSLVSRLLDSTPILYLGKISYSIYMLHMIVLYFSMRLSMYCGFSKGMNYFLIPMITIFITIIVSTITYYIIENPMIKFGKKITQKNEI</sequence>
<feature type="transmembrane region" description="Helical" evidence="1">
    <location>
        <begin position="30"/>
        <end position="49"/>
    </location>
</feature>
<dbReference type="Pfam" id="PF01757">
    <property type="entry name" value="Acyl_transf_3"/>
    <property type="match status" value="1"/>
</dbReference>
<dbReference type="AlphaFoldDB" id="A0A4R1N5K7"/>
<organism evidence="3 4">
    <name type="scientific">Sodalis ligni</name>
    <dbReference type="NCBI Taxonomy" id="2697027"/>
    <lineage>
        <taxon>Bacteria</taxon>
        <taxon>Pseudomonadati</taxon>
        <taxon>Pseudomonadota</taxon>
        <taxon>Gammaproteobacteria</taxon>
        <taxon>Enterobacterales</taxon>
        <taxon>Bruguierivoracaceae</taxon>
        <taxon>Sodalis</taxon>
    </lineage>
</organism>
<feature type="transmembrane region" description="Helical" evidence="1">
    <location>
        <begin position="224"/>
        <end position="254"/>
    </location>
</feature>
<name>A0A4R1N5K7_9GAMM</name>
<dbReference type="PANTHER" id="PTHR23028:SF53">
    <property type="entry name" value="ACYL_TRANSF_3 DOMAIN-CONTAINING PROTEIN"/>
    <property type="match status" value="1"/>
</dbReference>
<dbReference type="GO" id="GO:0016747">
    <property type="term" value="F:acyltransferase activity, transferring groups other than amino-acyl groups"/>
    <property type="evidence" value="ECO:0007669"/>
    <property type="project" value="InterPro"/>
</dbReference>
<feature type="transmembrane region" description="Helical" evidence="1">
    <location>
        <begin position="61"/>
        <end position="82"/>
    </location>
</feature>
<feature type="transmembrane region" description="Helical" evidence="1">
    <location>
        <begin position="308"/>
        <end position="332"/>
    </location>
</feature>
<evidence type="ECO:0000259" key="2">
    <source>
        <dbReference type="Pfam" id="PF01757"/>
    </source>
</evidence>